<dbReference type="InterPro" id="IPR046791">
    <property type="entry name" value="Polycystin_dom"/>
</dbReference>
<keyword evidence="12" id="KW-0245">EGF-like domain</keyword>
<dbReference type="InterPro" id="IPR001024">
    <property type="entry name" value="PLAT/LH2_dom"/>
</dbReference>
<keyword evidence="7 13" id="KW-1133">Transmembrane helix</keyword>
<feature type="disulfide bond" evidence="12">
    <location>
        <begin position="34"/>
        <end position="43"/>
    </location>
</feature>
<dbReference type="InterPro" id="IPR000203">
    <property type="entry name" value="GPS"/>
</dbReference>
<dbReference type="PANTHER" id="PTHR10877">
    <property type="entry name" value="POLYCYSTIN FAMILY MEMBER"/>
    <property type="match status" value="1"/>
</dbReference>
<dbReference type="KEGG" id="bbel:109472548"/>
<dbReference type="GO" id="GO:0005509">
    <property type="term" value="F:calcium ion binding"/>
    <property type="evidence" value="ECO:0007669"/>
    <property type="project" value="InterPro"/>
</dbReference>
<feature type="domain" description="GAIN-B" evidence="16">
    <location>
        <begin position="651"/>
        <end position="805"/>
    </location>
</feature>
<dbReference type="PRINTS" id="PR01433">
    <property type="entry name" value="POLYCYSTIN2"/>
</dbReference>
<reference evidence="18" key="1">
    <citation type="submission" date="2025-08" db="UniProtKB">
        <authorList>
            <consortium name="RefSeq"/>
        </authorList>
    </citation>
    <scope>IDENTIFICATION</scope>
    <source>
        <tissue evidence="18">Gonad</tissue>
    </source>
</reference>
<dbReference type="CDD" id="cd00054">
    <property type="entry name" value="EGF_CA"/>
    <property type="match status" value="1"/>
</dbReference>
<dbReference type="PROSITE" id="PS01186">
    <property type="entry name" value="EGF_2"/>
    <property type="match status" value="1"/>
</dbReference>
<dbReference type="Pfam" id="PF20519">
    <property type="entry name" value="Polycystin_dom"/>
    <property type="match status" value="1"/>
</dbReference>
<keyword evidence="10" id="KW-0325">Glycoprotein</keyword>
<dbReference type="OrthoDB" id="444119at2759"/>
<dbReference type="Pfam" id="PF01825">
    <property type="entry name" value="GPS"/>
    <property type="match status" value="1"/>
</dbReference>
<dbReference type="SMART" id="SM00303">
    <property type="entry name" value="GPS"/>
    <property type="match status" value="1"/>
</dbReference>
<dbReference type="GeneID" id="109472548"/>
<comment type="subcellular location">
    <subcellularLocation>
        <location evidence="2">Cell membrane</location>
    </subcellularLocation>
    <subcellularLocation>
        <location evidence="1">Membrane</location>
        <topology evidence="1">Multi-pass membrane protein</topology>
    </subcellularLocation>
</comment>
<dbReference type="RefSeq" id="XP_019627928.1">
    <property type="nucleotide sequence ID" value="XM_019772369.1"/>
</dbReference>
<comment type="similarity">
    <text evidence="3">Belongs to the polycystin family.</text>
</comment>
<gene>
    <name evidence="18" type="primary">LOC109472548</name>
</gene>
<dbReference type="InterPro" id="IPR002859">
    <property type="entry name" value="PKD/REJ-like"/>
</dbReference>
<dbReference type="GO" id="GO:0005262">
    <property type="term" value="F:calcium channel activity"/>
    <property type="evidence" value="ECO:0007669"/>
    <property type="project" value="TreeGrafter"/>
</dbReference>
<dbReference type="InterPro" id="IPR003915">
    <property type="entry name" value="PKD_2"/>
</dbReference>
<evidence type="ECO:0000256" key="13">
    <source>
        <dbReference type="SAM" id="Phobius"/>
    </source>
</evidence>
<protein>
    <submittedName>
        <fullName evidence="18">Polycystic kidney disease protein 1-like 2</fullName>
    </submittedName>
</protein>
<evidence type="ECO:0000256" key="2">
    <source>
        <dbReference type="ARBA" id="ARBA00004236"/>
    </source>
</evidence>
<feature type="transmembrane region" description="Helical" evidence="13">
    <location>
        <begin position="1673"/>
        <end position="1697"/>
    </location>
</feature>
<evidence type="ECO:0000256" key="7">
    <source>
        <dbReference type="ARBA" id="ARBA00022989"/>
    </source>
</evidence>
<name>A0A6P4YUB3_BRABE</name>
<evidence type="ECO:0000313" key="18">
    <source>
        <dbReference type="RefSeq" id="XP_019627928.1"/>
    </source>
</evidence>
<sequence>MLANCRLSCDTCSTPPCHVTCTDSGDSLRYDCSCSGGWQGNLCNATVELTLEDVIDECASSPCTNGGVCLDRLNGSTDPLPISRMADFILHGKARLKACPDKSITGYSWSIFELMPHTSIYVSIYGLRNPITNQKDLTIPKQTLLPGTYMVQHTSDDFWVSAEESWDPEGLVSSSDLHITWTCETSDSSNVDLSKYICGKHRYYHEVTASQTAGSTINFTAQASSPGRPSIQASQVLVFQDNRACVLAIRCNNCDWSNTKSSEELVLEAVPGTDDTPLYEWTVVEHPWGFGGFLMSSSEPQLVIASNTFNVEGTYTLRVVNDNGVCSDGLAVSEWTFTVWGLEPPAPRNKNLSTPCVIERAGAGGCVCCGDFADGPGYSNVTYKFLRRTSVDVEKGWIRFPQDEPILQTPLPLTPYSTQVEVMTVDGRVAVLNVTEDIELDNVNGVIDFTSLLVMNTANLEKLSTNATNNKTASSAFNAIDNVLNMYDTLMPADGSGSASLEMSMLHAKIQREPCQDGQKKVFTVNDTLFVLPAFNTLDNSCEDSFGVELINSDFNPFRYSENSPDVGSEVAGLTVWQGRDRRPVHRLPEPVDMIIPREKQRTTSTVFKYTGQLRSSDDILVVKFRPQRTRTALTILLNITSTSQPKLDLPRVQLVWQRSSAPTADSFEAAKWTAVLPVPQDQLYTLQLPHMYNNTNLTSNPYSWLLPTEALNVTEFDIQNKTTFYLGTSLFTCTVSVKYAGEETSVTVRVSILESACVYFGEDSSHMWEDDGCKVGPLSNTTHLHCRCDHLTKFAGFVPPNPIYFPPSGSINFNENPIGLIAVLTVFGLFLLGYLMARKADRLDLTKVGVTTPTGHTLNPDPDCRYIITVYTGFRLDAGTTAQVSITVFGFRDESQPLALQDARRQLFQGGSVDSFLVSSEEPLGPLTHIHVWHDNTGPSPAWYLSKVVIQHLSSEQLDYFICNKWLALDEDDGRIDRMVFVASPEEMAAASNLISERAAKDFHDGHLWFSVVGRPARSGFTRAQRLACCMSTVYSTMLANIMFFGQGDNFDPPQPVRIMGVEIDPPISLPQIMIAIQSVIIVVPINALIVLLYRSAAPKASSKPVTKHANTKAGLLVFTVSFVAAFFTVLYTLTFGREKAEAWFTAFITSFVTDLILIQPVKVLTLAAILGLLIRKPTTDDDPPPTEVAGDEEYLQEVAEQSAADVAATAPLAGETLTRDRAQRVRRKRCRHILREMVVYGLFLSVLMLMSYTERSSLAFYMNNSIRSALEGTFSTISDPASYWTWLERDVLPAVHSPAWYNGRPCEGNLTLSEHLTHAISPLQLRQVRITQEQDCTIPDAMAHIAASCLDEYSASKLDTGSYDGNWGVAANYTNHDNSTDNRTIMSPWDYTYGDINNGHGGYIVALGRTLNDSLRTLTYLISNDWLDNRTRAVFTEAVLYNPHANLFAVVTMTTEFHITGRASVATELVIFRIHHEGQVLLLVLRMGLIIFLLFSLVKEVLKFNTYGMVYLTDPWSWLEMLIITTGMAAMGLYARAQGMTDEVSEYLKEGHVLFHLYRAAAMWHQVYTYLLGALTCFTLVKFIRLLKFNKHVNALLYTMKKTAKPLVSFFVISGIVFTAFALAANLTLGIAMSGYSSLLSTYTSLFNMMLGSFQFAILEESSPVWGPAIFLSFQFTAQFLLLSMFMTIIMDVYMEVKSSEPEDMEMMAYLWEEVCRVAHKIKTIANRPETRQPAARKDQFTQLDQMHEMLEKLDRDEKCRRERRREERQIEETQREERERMIRYSEAPSLWFV</sequence>
<dbReference type="InterPro" id="IPR051223">
    <property type="entry name" value="Polycystin"/>
</dbReference>
<feature type="transmembrane region" description="Helical" evidence="13">
    <location>
        <begin position="1157"/>
        <end position="1176"/>
    </location>
</feature>
<evidence type="ECO:0000256" key="5">
    <source>
        <dbReference type="ARBA" id="ARBA00022692"/>
    </source>
</evidence>
<feature type="transmembrane region" description="Helical" evidence="13">
    <location>
        <begin position="1235"/>
        <end position="1254"/>
    </location>
</feature>
<feature type="disulfide bond" evidence="11">
    <location>
        <begin position="1338"/>
        <end position="1351"/>
    </location>
</feature>
<dbReference type="PANTHER" id="PTHR10877:SF194">
    <property type="entry name" value="LOCATION OF VULVA DEFECTIVE 1"/>
    <property type="match status" value="1"/>
</dbReference>
<dbReference type="Gene3D" id="2.60.60.20">
    <property type="entry name" value="PLAT/LH2 domain"/>
    <property type="match status" value="1"/>
</dbReference>
<dbReference type="InterPro" id="IPR013122">
    <property type="entry name" value="PKD1_2_channel"/>
</dbReference>
<dbReference type="PROSITE" id="PS50026">
    <property type="entry name" value="EGF_3"/>
    <property type="match status" value="2"/>
</dbReference>
<feature type="domain" description="EGF-like" evidence="14">
    <location>
        <begin position="54"/>
        <end position="82"/>
    </location>
</feature>
<dbReference type="InterPro" id="IPR046338">
    <property type="entry name" value="GAIN_dom_sf"/>
</dbReference>
<evidence type="ECO:0000256" key="10">
    <source>
        <dbReference type="ARBA" id="ARBA00023180"/>
    </source>
</evidence>
<evidence type="ECO:0000256" key="4">
    <source>
        <dbReference type="ARBA" id="ARBA00022475"/>
    </source>
</evidence>
<feature type="transmembrane region" description="Helical" evidence="13">
    <location>
        <begin position="1115"/>
        <end position="1137"/>
    </location>
</feature>
<feature type="domain" description="PLAT" evidence="15">
    <location>
        <begin position="865"/>
        <end position="982"/>
    </location>
</feature>
<evidence type="ECO:0000256" key="8">
    <source>
        <dbReference type="ARBA" id="ARBA00023136"/>
    </source>
</evidence>
<evidence type="ECO:0000256" key="1">
    <source>
        <dbReference type="ARBA" id="ARBA00004141"/>
    </source>
</evidence>
<keyword evidence="9 12" id="KW-1015">Disulfide bond</keyword>
<dbReference type="Gene3D" id="2.60.220.50">
    <property type="match status" value="1"/>
</dbReference>
<evidence type="ECO:0000259" key="16">
    <source>
        <dbReference type="PROSITE" id="PS50221"/>
    </source>
</evidence>
<dbReference type="Pfam" id="PF08016">
    <property type="entry name" value="PKD_channel"/>
    <property type="match status" value="1"/>
</dbReference>
<dbReference type="PROSITE" id="PS00022">
    <property type="entry name" value="EGF_1"/>
    <property type="match status" value="1"/>
</dbReference>
<keyword evidence="4" id="KW-1003">Cell membrane</keyword>
<evidence type="ECO:0000256" key="9">
    <source>
        <dbReference type="ARBA" id="ARBA00023157"/>
    </source>
</evidence>
<dbReference type="SMART" id="SM00308">
    <property type="entry name" value="LH2"/>
    <property type="match status" value="1"/>
</dbReference>
<evidence type="ECO:0000313" key="17">
    <source>
        <dbReference type="Proteomes" id="UP000515135"/>
    </source>
</evidence>
<evidence type="ECO:0000259" key="14">
    <source>
        <dbReference type="PROSITE" id="PS50026"/>
    </source>
</evidence>
<dbReference type="GO" id="GO:0005886">
    <property type="term" value="C:plasma membrane"/>
    <property type="evidence" value="ECO:0007669"/>
    <property type="project" value="UniProtKB-SubCell"/>
</dbReference>
<feature type="transmembrane region" description="Helical" evidence="13">
    <location>
        <begin position="1609"/>
        <end position="1635"/>
    </location>
</feature>
<keyword evidence="8 13" id="KW-0472">Membrane</keyword>
<evidence type="ECO:0000256" key="3">
    <source>
        <dbReference type="ARBA" id="ARBA00007200"/>
    </source>
</evidence>
<dbReference type="InterPro" id="IPR036392">
    <property type="entry name" value="PLAT/LH2_dom_sf"/>
</dbReference>
<evidence type="ECO:0000259" key="15">
    <source>
        <dbReference type="PROSITE" id="PS50095"/>
    </source>
</evidence>
<organism evidence="17 18">
    <name type="scientific">Branchiostoma belcheri</name>
    <name type="common">Amphioxus</name>
    <dbReference type="NCBI Taxonomy" id="7741"/>
    <lineage>
        <taxon>Eukaryota</taxon>
        <taxon>Metazoa</taxon>
        <taxon>Chordata</taxon>
        <taxon>Cephalochordata</taxon>
        <taxon>Leptocardii</taxon>
        <taxon>Amphioxiformes</taxon>
        <taxon>Branchiostomatidae</taxon>
        <taxon>Branchiostoma</taxon>
    </lineage>
</organism>
<accession>A0A6P4YUB3</accession>
<keyword evidence="5 13" id="KW-0812">Transmembrane</keyword>
<evidence type="ECO:0000256" key="11">
    <source>
        <dbReference type="PIRSR" id="PIRSR603915-2"/>
    </source>
</evidence>
<feature type="transmembrane region" description="Helical" evidence="13">
    <location>
        <begin position="1569"/>
        <end position="1589"/>
    </location>
</feature>
<feature type="transmembrane region" description="Helical" evidence="13">
    <location>
        <begin position="1482"/>
        <end position="1500"/>
    </location>
</feature>
<dbReference type="Proteomes" id="UP000515135">
    <property type="component" value="Unplaced"/>
</dbReference>
<comment type="caution">
    <text evidence="12">Lacks conserved residue(s) required for the propagation of feature annotation.</text>
</comment>
<keyword evidence="6" id="KW-0732">Signal</keyword>
<dbReference type="Pfam" id="PF01477">
    <property type="entry name" value="PLAT"/>
    <property type="match status" value="1"/>
</dbReference>
<feature type="transmembrane region" description="Helical" evidence="13">
    <location>
        <begin position="1028"/>
        <end position="1047"/>
    </location>
</feature>
<dbReference type="GO" id="GO:0050982">
    <property type="term" value="P:detection of mechanical stimulus"/>
    <property type="evidence" value="ECO:0007669"/>
    <property type="project" value="TreeGrafter"/>
</dbReference>
<dbReference type="Gene3D" id="2.10.25.10">
    <property type="entry name" value="Laminin"/>
    <property type="match status" value="1"/>
</dbReference>
<dbReference type="PROSITE" id="PS50221">
    <property type="entry name" value="GAIN_B"/>
    <property type="match status" value="1"/>
</dbReference>
<dbReference type="InterPro" id="IPR000742">
    <property type="entry name" value="EGF"/>
</dbReference>
<dbReference type="Pfam" id="PF02010">
    <property type="entry name" value="REJ"/>
    <property type="match status" value="1"/>
</dbReference>
<feature type="transmembrane region" description="Helical" evidence="13">
    <location>
        <begin position="819"/>
        <end position="838"/>
    </location>
</feature>
<keyword evidence="17" id="KW-1185">Reference proteome</keyword>
<feature type="domain" description="EGF-like" evidence="14">
    <location>
        <begin position="10"/>
        <end position="44"/>
    </location>
</feature>
<evidence type="ECO:0000256" key="12">
    <source>
        <dbReference type="PROSITE-ProRule" id="PRU00076"/>
    </source>
</evidence>
<dbReference type="PROSITE" id="PS50095">
    <property type="entry name" value="PLAT"/>
    <property type="match status" value="1"/>
</dbReference>
<dbReference type="InterPro" id="IPR057244">
    <property type="entry name" value="GAIN_B"/>
</dbReference>
<dbReference type="FunFam" id="2.60.60.20:FF:000019">
    <property type="entry name" value="Uncharacterized protein"/>
    <property type="match status" value="1"/>
</dbReference>
<evidence type="ECO:0000256" key="6">
    <source>
        <dbReference type="ARBA" id="ARBA00022729"/>
    </source>
</evidence>
<feature type="transmembrane region" description="Helical" evidence="13">
    <location>
        <begin position="1074"/>
        <end position="1095"/>
    </location>
</feature>
<dbReference type="SUPFAM" id="SSF49723">
    <property type="entry name" value="Lipase/lipooxygenase domain (PLAT/LH2 domain)"/>
    <property type="match status" value="1"/>
</dbReference>
<proteinExistence type="inferred from homology"/>
<feature type="transmembrane region" description="Helical" evidence="13">
    <location>
        <begin position="1520"/>
        <end position="1539"/>
    </location>
</feature>